<evidence type="ECO:0000313" key="3">
    <source>
        <dbReference type="Proteomes" id="UP000321192"/>
    </source>
</evidence>
<keyword evidence="1" id="KW-0812">Transmembrane</keyword>
<gene>
    <name evidence="2" type="ORF">E6Q80_02125</name>
</gene>
<name>A0A5C7T9D9_THASP</name>
<dbReference type="AlphaFoldDB" id="A0A5C7T9D9"/>
<sequence>MKSLNMTWLVLLAVADVLAVLFFVAPELIKGASFTEIGIARVLTTTVMPVVVLLIVNVLPHNVKSSLVYWKPLGVLPGTEAFTKYGPADPRIDMAALKKNVGTLPTDPTEQNSKWYKLYKQVANEPEVAEAHKLFLMYRDMAVMSLALVVLVPLALLVVGAASPAPWLAAGLFVLQYLMTALGARWSGIRFVCNVLAVHSARKVTTPKATATKQPAT</sequence>
<proteinExistence type="predicted"/>
<accession>A0A5C7T9D9</accession>
<keyword evidence="1" id="KW-0472">Membrane</keyword>
<organism evidence="2 3">
    <name type="scientific">Thauera aminoaromatica</name>
    <dbReference type="NCBI Taxonomy" id="164330"/>
    <lineage>
        <taxon>Bacteria</taxon>
        <taxon>Pseudomonadati</taxon>
        <taxon>Pseudomonadota</taxon>
        <taxon>Betaproteobacteria</taxon>
        <taxon>Rhodocyclales</taxon>
        <taxon>Zoogloeaceae</taxon>
        <taxon>Thauera</taxon>
    </lineage>
</organism>
<reference evidence="2 3" key="1">
    <citation type="submission" date="2018-09" db="EMBL/GenBank/DDBJ databases">
        <title>Metagenome Assembled Genomes from an Advanced Water Purification Facility.</title>
        <authorList>
            <person name="Stamps B.W."/>
            <person name="Spear J.R."/>
        </authorList>
    </citation>
    <scope>NUCLEOTIDE SEQUENCE [LARGE SCALE GENOMIC DNA]</scope>
    <source>
        <strain evidence="2">Bin_27_1</strain>
    </source>
</reference>
<evidence type="ECO:0000256" key="1">
    <source>
        <dbReference type="SAM" id="Phobius"/>
    </source>
</evidence>
<dbReference type="EMBL" id="SSFD01000030">
    <property type="protein sequence ID" value="TXH91655.1"/>
    <property type="molecule type" value="Genomic_DNA"/>
</dbReference>
<keyword evidence="1" id="KW-1133">Transmembrane helix</keyword>
<evidence type="ECO:0000313" key="2">
    <source>
        <dbReference type="EMBL" id="TXH91655.1"/>
    </source>
</evidence>
<feature type="transmembrane region" description="Helical" evidence="1">
    <location>
        <begin position="37"/>
        <end position="59"/>
    </location>
</feature>
<feature type="transmembrane region" description="Helical" evidence="1">
    <location>
        <begin position="167"/>
        <end position="184"/>
    </location>
</feature>
<feature type="transmembrane region" description="Helical" evidence="1">
    <location>
        <begin position="141"/>
        <end position="161"/>
    </location>
</feature>
<dbReference type="RefSeq" id="WP_276656657.1">
    <property type="nucleotide sequence ID" value="NZ_SSFD01000030.1"/>
</dbReference>
<feature type="transmembrane region" description="Helical" evidence="1">
    <location>
        <begin position="7"/>
        <end position="25"/>
    </location>
</feature>
<dbReference type="Proteomes" id="UP000321192">
    <property type="component" value="Unassembled WGS sequence"/>
</dbReference>
<comment type="caution">
    <text evidence="2">The sequence shown here is derived from an EMBL/GenBank/DDBJ whole genome shotgun (WGS) entry which is preliminary data.</text>
</comment>
<protein>
    <submittedName>
        <fullName evidence="2">Uncharacterized protein</fullName>
    </submittedName>
</protein>